<keyword evidence="2" id="KW-0812">Transmembrane</keyword>
<comment type="caution">
    <text evidence="3">The sequence shown here is derived from an EMBL/GenBank/DDBJ whole genome shotgun (WGS) entry which is preliminary data.</text>
</comment>
<feature type="transmembrane region" description="Helical" evidence="2">
    <location>
        <begin position="379"/>
        <end position="402"/>
    </location>
</feature>
<evidence type="ECO:0000313" key="4">
    <source>
        <dbReference type="Proteomes" id="UP001642484"/>
    </source>
</evidence>
<evidence type="ECO:0000256" key="2">
    <source>
        <dbReference type="SAM" id="Phobius"/>
    </source>
</evidence>
<organism evidence="3 4">
    <name type="scientific">Durusdinium trenchii</name>
    <dbReference type="NCBI Taxonomy" id="1381693"/>
    <lineage>
        <taxon>Eukaryota</taxon>
        <taxon>Sar</taxon>
        <taxon>Alveolata</taxon>
        <taxon>Dinophyceae</taxon>
        <taxon>Suessiales</taxon>
        <taxon>Symbiodiniaceae</taxon>
        <taxon>Durusdinium</taxon>
    </lineage>
</organism>
<protein>
    <submittedName>
        <fullName evidence="3">Uncharacterized protein</fullName>
    </submittedName>
</protein>
<evidence type="ECO:0000256" key="1">
    <source>
        <dbReference type="SAM" id="MobiDB-lite"/>
    </source>
</evidence>
<evidence type="ECO:0000313" key="3">
    <source>
        <dbReference type="EMBL" id="CAK9106553.1"/>
    </source>
</evidence>
<accession>A0ABP0S2G9</accession>
<reference evidence="3 4" key="1">
    <citation type="submission" date="2024-02" db="EMBL/GenBank/DDBJ databases">
        <authorList>
            <person name="Chen Y."/>
            <person name="Shah S."/>
            <person name="Dougan E. K."/>
            <person name="Thang M."/>
            <person name="Chan C."/>
        </authorList>
    </citation>
    <scope>NUCLEOTIDE SEQUENCE [LARGE SCALE GENOMIC DNA]</scope>
</reference>
<sequence length="686" mass="73834">MAVAEELAILVPSAAALAPVPAPVAQMEVQLEDEQLEVLLRASPQWVAKTIRQLLQQEYARSYRNVAGQIDAFRQMMSELVDINQTEEAAALRRACKEMLSKRRVQTLGNAADAIFRDIDQMKLSIHTGEYQHLQKIAQRIQQKTRRFQEKFQELRPNLEVLLGHVERVAKTCEEHGKVSEELLHSTEARRNWWFHLLDLLGKILTVGSGALLFGSCGSLCYLGICYNAKSAAYKLAEVTYGAAKKMLAHQAATTQAVAERAAAAKAAAATKAAEVVHQAHGLQAATGSEAATAAASGHGGPKAVLGVLAISGVVDAFLMHCLDMATAASDAAGAAASAAASASGSAHVALSAAAAQAAQAGANMEALQASMSTLSTSMLSVAPIAAFSGVILALCLVGFAGRKMLKQLLGRLWAQEIKEHQQSREMFQKMASKLRQAASDLKCARDCSEKLEEAFEVVAEAAEELCGMAEDAELIECDYDLDDMNAKLQELFDAAERAVPAFGELQKALLALDEVQFLAHEPEPHAVESELHMLSAASAPAAGEEQNIPLVTEIEESEPEQQESPPEEKHGELPDIEELLVEGWTLVACDEPRAEVSRAEVSRSPQRVATSVTLAQRVPSGLPSVLLADGAPRGPLCSAAPPTWTVPRPLRNLPWQVAALEEQRKQTPMQNASELRMVQRSHQAW</sequence>
<dbReference type="Proteomes" id="UP001642484">
    <property type="component" value="Unassembled WGS sequence"/>
</dbReference>
<feature type="region of interest" description="Disordered" evidence="1">
    <location>
        <begin position="556"/>
        <end position="575"/>
    </location>
</feature>
<keyword evidence="2" id="KW-0472">Membrane</keyword>
<keyword evidence="2" id="KW-1133">Transmembrane helix</keyword>
<proteinExistence type="predicted"/>
<keyword evidence="4" id="KW-1185">Reference proteome</keyword>
<gene>
    <name evidence="3" type="ORF">CCMP2556_LOCUS49793</name>
</gene>
<name>A0ABP0S2G9_9DINO</name>
<dbReference type="EMBL" id="CAXAMN010026905">
    <property type="protein sequence ID" value="CAK9106553.1"/>
    <property type="molecule type" value="Genomic_DNA"/>
</dbReference>